<feature type="coiled-coil region" evidence="7">
    <location>
        <begin position="97"/>
        <end position="124"/>
    </location>
</feature>
<dbReference type="PANTHER" id="PTHR31954:SF1">
    <property type="entry name" value="CILIA- AND FLAGELLA-ASSOCIATED PROTEIN 157"/>
    <property type="match status" value="1"/>
</dbReference>
<dbReference type="PANTHER" id="PTHR31954">
    <property type="entry name" value="CILIA- AND FLAGELLA-ASSOCIATED PROTEIN 157"/>
    <property type="match status" value="1"/>
</dbReference>
<comment type="subcellular location">
    <subcellularLocation>
        <location evidence="1">Cell projection</location>
        <location evidence="1">Cilium</location>
    </subcellularLocation>
</comment>
<dbReference type="InterPro" id="IPR038844">
    <property type="entry name" value="CFAP157"/>
</dbReference>
<dbReference type="STRING" id="136037.A0A067R2H4"/>
<comment type="similarity">
    <text evidence="2">Belongs to the CFAP157 family.</text>
</comment>
<dbReference type="AlphaFoldDB" id="A0A067R2H4"/>
<dbReference type="Proteomes" id="UP000027135">
    <property type="component" value="Unassembled WGS sequence"/>
</dbReference>
<keyword evidence="6" id="KW-0966">Cell projection</keyword>
<evidence type="ECO:0000256" key="5">
    <source>
        <dbReference type="ARBA" id="ARBA00023069"/>
    </source>
</evidence>
<keyword evidence="9" id="KW-1185">Reference proteome</keyword>
<feature type="coiled-coil region" evidence="7">
    <location>
        <begin position="233"/>
        <end position="298"/>
    </location>
</feature>
<keyword evidence="5" id="KW-0969">Cilium</keyword>
<protein>
    <recommendedName>
        <fullName evidence="3">Cilia- and flagella-associated protein 157</fullName>
    </recommendedName>
</protein>
<accession>A0A067R2H4</accession>
<evidence type="ECO:0000256" key="6">
    <source>
        <dbReference type="ARBA" id="ARBA00023273"/>
    </source>
</evidence>
<evidence type="ECO:0000256" key="1">
    <source>
        <dbReference type="ARBA" id="ARBA00004138"/>
    </source>
</evidence>
<dbReference type="OMA" id="ARYQKKC"/>
<proteinExistence type="inferred from homology"/>
<dbReference type="GO" id="GO:0008017">
    <property type="term" value="F:microtubule binding"/>
    <property type="evidence" value="ECO:0007669"/>
    <property type="project" value="TreeGrafter"/>
</dbReference>
<evidence type="ECO:0000256" key="4">
    <source>
        <dbReference type="ARBA" id="ARBA00023054"/>
    </source>
</evidence>
<dbReference type="FunCoup" id="A0A067R2H4">
    <property type="interactions" value="71"/>
</dbReference>
<evidence type="ECO:0000313" key="9">
    <source>
        <dbReference type="Proteomes" id="UP000027135"/>
    </source>
</evidence>
<keyword evidence="4 7" id="KW-0175">Coiled coil</keyword>
<evidence type="ECO:0000313" key="8">
    <source>
        <dbReference type="EMBL" id="KDR17225.1"/>
    </source>
</evidence>
<feature type="coiled-coil region" evidence="7">
    <location>
        <begin position="5"/>
        <end position="64"/>
    </location>
</feature>
<name>A0A067R2H4_ZOONE</name>
<dbReference type="EMBL" id="KK852749">
    <property type="protein sequence ID" value="KDR17225.1"/>
    <property type="molecule type" value="Genomic_DNA"/>
</dbReference>
<dbReference type="InParanoid" id="A0A067R2H4"/>
<feature type="coiled-coil region" evidence="7">
    <location>
        <begin position="177"/>
        <end position="204"/>
    </location>
</feature>
<dbReference type="GO" id="GO:0036064">
    <property type="term" value="C:ciliary basal body"/>
    <property type="evidence" value="ECO:0007669"/>
    <property type="project" value="TreeGrafter"/>
</dbReference>
<organism evidence="8 9">
    <name type="scientific">Zootermopsis nevadensis</name>
    <name type="common">Dampwood termite</name>
    <dbReference type="NCBI Taxonomy" id="136037"/>
    <lineage>
        <taxon>Eukaryota</taxon>
        <taxon>Metazoa</taxon>
        <taxon>Ecdysozoa</taxon>
        <taxon>Arthropoda</taxon>
        <taxon>Hexapoda</taxon>
        <taxon>Insecta</taxon>
        <taxon>Pterygota</taxon>
        <taxon>Neoptera</taxon>
        <taxon>Polyneoptera</taxon>
        <taxon>Dictyoptera</taxon>
        <taxon>Blattodea</taxon>
        <taxon>Blattoidea</taxon>
        <taxon>Termitoidae</taxon>
        <taxon>Termopsidae</taxon>
        <taxon>Zootermopsis</taxon>
    </lineage>
</organism>
<dbReference type="eggNOG" id="ENOG502QQK8">
    <property type="taxonomic scope" value="Eukaryota"/>
</dbReference>
<evidence type="ECO:0000256" key="7">
    <source>
        <dbReference type="SAM" id="Coils"/>
    </source>
</evidence>
<evidence type="ECO:0000256" key="2">
    <source>
        <dbReference type="ARBA" id="ARBA00010841"/>
    </source>
</evidence>
<sequence length="390" mass="46138">MKTRCLELDMSNEEYQKKYEQLDEDRADIIAYLKRMLQEKEDEIMEMKERLEGLVKTLDEERSTHMEKTGNLEHEFKVMHEQLTSEIKLLTGKLNSLEEFRLQRDDLLKKFKVQEQDMAEQELRHKQTLYEVERKFIIGKDKLKKEMEAKLLQLSIDFQDATRVRIAATTHRTVRENIAVNNELQKMLETQRNLRKENKIMKERDRKLSLEVKLCEEGRDIVLAKNMAQHKLINRLTMEYDDMARNIGELQNSAQHAVELERQTRDMTRLLDEAMKQITLLEENQQATEQEKNETLSKLLQSNMETFRLQNILHAAVKSVKEALKVQTQPSSDEALNLSHRENLLGNLLQLLNTSDLSEHEKQEKNWIQCIRQVCKGKREGLSSFRRVVC</sequence>
<evidence type="ECO:0000256" key="3">
    <source>
        <dbReference type="ARBA" id="ARBA00014087"/>
    </source>
</evidence>
<gene>
    <name evidence="8" type="ORF">L798_08952</name>
</gene>
<reference evidence="8 9" key="1">
    <citation type="journal article" date="2014" name="Nat. Commun.">
        <title>Molecular traces of alternative social organization in a termite genome.</title>
        <authorList>
            <person name="Terrapon N."/>
            <person name="Li C."/>
            <person name="Robertson H.M."/>
            <person name="Ji L."/>
            <person name="Meng X."/>
            <person name="Booth W."/>
            <person name="Chen Z."/>
            <person name="Childers C.P."/>
            <person name="Glastad K.M."/>
            <person name="Gokhale K."/>
            <person name="Gowin J."/>
            <person name="Gronenberg W."/>
            <person name="Hermansen R.A."/>
            <person name="Hu H."/>
            <person name="Hunt B.G."/>
            <person name="Huylmans A.K."/>
            <person name="Khalil S.M."/>
            <person name="Mitchell R.D."/>
            <person name="Munoz-Torres M.C."/>
            <person name="Mustard J.A."/>
            <person name="Pan H."/>
            <person name="Reese J.T."/>
            <person name="Scharf M.E."/>
            <person name="Sun F."/>
            <person name="Vogel H."/>
            <person name="Xiao J."/>
            <person name="Yang W."/>
            <person name="Yang Z."/>
            <person name="Yang Z."/>
            <person name="Zhou J."/>
            <person name="Zhu J."/>
            <person name="Brent C.S."/>
            <person name="Elsik C.G."/>
            <person name="Goodisman M.A."/>
            <person name="Liberles D.A."/>
            <person name="Roe R.M."/>
            <person name="Vargo E.L."/>
            <person name="Vilcinskas A."/>
            <person name="Wang J."/>
            <person name="Bornberg-Bauer E."/>
            <person name="Korb J."/>
            <person name="Zhang G."/>
            <person name="Liebig J."/>
        </authorList>
    </citation>
    <scope>NUCLEOTIDE SEQUENCE [LARGE SCALE GENOMIC DNA]</scope>
    <source>
        <tissue evidence="8">Whole organism</tissue>
    </source>
</reference>